<reference evidence="2" key="1">
    <citation type="submission" date="2016-11" db="EMBL/GenBank/DDBJ databases">
        <authorList>
            <person name="Varghese N."/>
            <person name="Submissions S."/>
        </authorList>
    </citation>
    <scope>NUCLEOTIDE SEQUENCE [LARGE SCALE GENOMIC DNA]</scope>
    <source>
        <strain evidence="2">DSM 22363</strain>
    </source>
</reference>
<accession>A0A1N6G6C7</accession>
<proteinExistence type="predicted"/>
<sequence>MNSPFSDGKATMFYKTSRLTDRAYNAIRRNMRSLTTGLILSGAMGLTACVQVSAPDKPIVINLNINIKQEVVYRLDGDAKDLINEEADIF</sequence>
<name>A0A1N6G6C7_9SPHN</name>
<dbReference type="STRING" id="1123272.SAMN02745824_2697"/>
<protein>
    <submittedName>
        <fullName evidence="1">YnbE-like lipoprotein</fullName>
    </submittedName>
</protein>
<dbReference type="AlphaFoldDB" id="A0A1N6G6C7"/>
<dbReference type="Proteomes" id="UP000185192">
    <property type="component" value="Unassembled WGS sequence"/>
</dbReference>
<dbReference type="Pfam" id="PF13617">
    <property type="entry name" value="Lipoprotein_19"/>
    <property type="match status" value="1"/>
</dbReference>
<evidence type="ECO:0000313" key="2">
    <source>
        <dbReference type="Proteomes" id="UP000185192"/>
    </source>
</evidence>
<gene>
    <name evidence="1" type="ORF">SAMN02745824_2697</name>
</gene>
<dbReference type="EMBL" id="FSQW01000002">
    <property type="protein sequence ID" value="SIO03099.1"/>
    <property type="molecule type" value="Genomic_DNA"/>
</dbReference>
<organism evidence="1 2">
    <name type="scientific">Parasphingorhabdus marina DSM 22363</name>
    <dbReference type="NCBI Taxonomy" id="1123272"/>
    <lineage>
        <taxon>Bacteria</taxon>
        <taxon>Pseudomonadati</taxon>
        <taxon>Pseudomonadota</taxon>
        <taxon>Alphaproteobacteria</taxon>
        <taxon>Sphingomonadales</taxon>
        <taxon>Sphingomonadaceae</taxon>
        <taxon>Parasphingorhabdus</taxon>
    </lineage>
</organism>
<dbReference type="InterPro" id="IPR025985">
    <property type="entry name" value="YnbE"/>
</dbReference>
<evidence type="ECO:0000313" key="1">
    <source>
        <dbReference type="EMBL" id="SIO03099.1"/>
    </source>
</evidence>
<keyword evidence="1" id="KW-0449">Lipoprotein</keyword>
<keyword evidence="2" id="KW-1185">Reference proteome</keyword>